<organism evidence="2 3">
    <name type="scientific">Streptomyces nigrescens</name>
    <dbReference type="NCBI Taxonomy" id="1920"/>
    <lineage>
        <taxon>Bacteria</taxon>
        <taxon>Bacillati</taxon>
        <taxon>Actinomycetota</taxon>
        <taxon>Actinomycetes</taxon>
        <taxon>Kitasatosporales</taxon>
        <taxon>Streptomycetaceae</taxon>
        <taxon>Streptomyces</taxon>
    </lineage>
</organism>
<protein>
    <recommendedName>
        <fullName evidence="1">UspA domain-containing protein</fullName>
    </recommendedName>
</protein>
<dbReference type="Proteomes" id="UP001059597">
    <property type="component" value="Chromosome"/>
</dbReference>
<evidence type="ECO:0000313" key="2">
    <source>
        <dbReference type="EMBL" id="BDM70788.1"/>
    </source>
</evidence>
<dbReference type="InterPro" id="IPR006016">
    <property type="entry name" value="UspA"/>
</dbReference>
<feature type="domain" description="UspA" evidence="1">
    <location>
        <begin position="31"/>
        <end position="172"/>
    </location>
</feature>
<dbReference type="CDD" id="cd00293">
    <property type="entry name" value="USP-like"/>
    <property type="match status" value="1"/>
</dbReference>
<proteinExistence type="predicted"/>
<sequence>MTAPLFGISMGHDMNVTQDEEQDPMDGSGARRRVVAGVSGSLGSLTALHRAADEARAVRGNLRVVLAWEPPGGDIAHRGGPCPAPMAAWRRMAKDRLLTALDTAFGSAGPGVPLEPLVVLAKPGKALLMAADRPDDLLVVGAGSRGRLRRAVWPSVARYCVARACCPVLTVPPSPLRQALDTVHRRNVWRLPLDVRELAD</sequence>
<name>A0ABM7ZWQ8_STRNI</name>
<dbReference type="EMBL" id="AP026073">
    <property type="protein sequence ID" value="BDM70788.1"/>
    <property type="molecule type" value="Genomic_DNA"/>
</dbReference>
<keyword evidence="3" id="KW-1185">Reference proteome</keyword>
<evidence type="ECO:0000313" key="3">
    <source>
        <dbReference type="Proteomes" id="UP001059597"/>
    </source>
</evidence>
<dbReference type="Gene3D" id="3.40.50.12370">
    <property type="match status" value="1"/>
</dbReference>
<dbReference type="SUPFAM" id="SSF52402">
    <property type="entry name" value="Adenine nucleotide alpha hydrolases-like"/>
    <property type="match status" value="1"/>
</dbReference>
<reference evidence="2" key="1">
    <citation type="submission" date="2022-06" db="EMBL/GenBank/DDBJ databases">
        <title>Complete genome sequence of Streptomyces nigrescens HEK616.</title>
        <authorList>
            <person name="Asamizu S."/>
            <person name="Onaka H."/>
        </authorList>
    </citation>
    <scope>NUCLEOTIDE SEQUENCE</scope>
    <source>
        <strain evidence="2">HEK616</strain>
    </source>
</reference>
<gene>
    <name evidence="2" type="ORF">HEK616_42750</name>
</gene>
<evidence type="ECO:0000259" key="1">
    <source>
        <dbReference type="Pfam" id="PF00582"/>
    </source>
</evidence>
<dbReference type="Pfam" id="PF00582">
    <property type="entry name" value="Usp"/>
    <property type="match status" value="1"/>
</dbReference>
<accession>A0ABM7ZWQ8</accession>